<dbReference type="CDD" id="cd00086">
    <property type="entry name" value="homeodomain"/>
    <property type="match status" value="1"/>
</dbReference>
<evidence type="ECO:0000313" key="9">
    <source>
        <dbReference type="Proteomes" id="UP000738359"/>
    </source>
</evidence>
<organism evidence="8 9">
    <name type="scientific">Mortierella alpina</name>
    <name type="common">Oleaginous fungus</name>
    <name type="synonym">Mortierella renispora</name>
    <dbReference type="NCBI Taxonomy" id="64518"/>
    <lineage>
        <taxon>Eukaryota</taxon>
        <taxon>Fungi</taxon>
        <taxon>Fungi incertae sedis</taxon>
        <taxon>Mucoromycota</taxon>
        <taxon>Mortierellomycotina</taxon>
        <taxon>Mortierellomycetes</taxon>
        <taxon>Mortierellales</taxon>
        <taxon>Mortierellaceae</taxon>
        <taxon>Mortierella</taxon>
    </lineage>
</organism>
<feature type="region of interest" description="Disordered" evidence="6">
    <location>
        <begin position="722"/>
        <end position="755"/>
    </location>
</feature>
<dbReference type="GO" id="GO:0000981">
    <property type="term" value="F:DNA-binding transcription factor activity, RNA polymerase II-specific"/>
    <property type="evidence" value="ECO:0007669"/>
    <property type="project" value="InterPro"/>
</dbReference>
<evidence type="ECO:0000313" key="8">
    <source>
        <dbReference type="EMBL" id="KAF9966731.1"/>
    </source>
</evidence>
<comment type="subcellular location">
    <subcellularLocation>
        <location evidence="4 5">Nucleus</location>
    </subcellularLocation>
</comment>
<comment type="caution">
    <text evidence="8">The sequence shown here is derived from an EMBL/GenBank/DDBJ whole genome shotgun (WGS) entry which is preliminary data.</text>
</comment>
<evidence type="ECO:0000256" key="2">
    <source>
        <dbReference type="ARBA" id="ARBA00023155"/>
    </source>
</evidence>
<dbReference type="PANTHER" id="PTHR24324:SF9">
    <property type="entry name" value="HOMEOBOX DOMAIN-CONTAINING PROTEIN"/>
    <property type="match status" value="1"/>
</dbReference>
<feature type="DNA-binding region" description="Homeobox" evidence="4">
    <location>
        <begin position="85"/>
        <end position="144"/>
    </location>
</feature>
<sequence length="792" mass="86613">MSPPLSLRFRSGDDHAKDSCQQRDQRQSRSFHPFDQALPITPPKKTLNWVNALPSHFDTSTSGSHGANGNTHEGDSLANGCGVHPRKRRRRTNREELEILEEAFSKNLLPDAATRQELAERLGMSVRAVQIWFQNRRQQLRKKSVSSCGAAGETGAFQTGSEDGVPRSSDPKSSDLASLSPMSLHRRCSEDSAASTSPALFPQENRDHVPRLASRTSSDLPSATSSSTCREPKQECRAFLRVETCPLLPPTVALLPSASQNAPPKSTHPHTAPHPAGELGPKAEKHTELTTTIDIASLVKLEQVEPVISQKPLVSSPMATTPDTLDAKTADAHLNMLLEEAKKHSKHGGVQAPVMAIWPGSSTKPVLNSSLSGPLPSVSAVPIAFPPQAVAHRTKSMPSIRSSAIDSTRPYQHYPRSPQLSPRKHRSMPEAGSSLLSRNCTPYPRTMSLMEQVINRQQQQQHYHQRSPPSNFKQSALSGSKGKHHYIDRTISNKAMPSAPITSGGLSAAQLARRLQHVVSKNLNEIRSRSTIQEQVSSVIAGMSGSRGKGSGQTAMRARRLSIGQYLFDSDTDEEIAPRRISATSGQQQQQQQQPLTHQAQKRGAALDYGDQSVDGDETDEEDFIAQNERAKRLNAPKRFLPSMDHGLEGRYHHQRQQDWSGTHKMPHKALKLSPSTFPRTGVTSSPTREYGLELNERSYALSHSSRGSSPFASHQSVVDKGRMWNNGSDNAGCRQQEQLSQQQQQQQCSPNHTEASLTALASALPSASGTKDLNLDELECANVLAGLGWGR</sequence>
<feature type="region of interest" description="Disordered" evidence="6">
    <location>
        <begin position="1"/>
        <end position="47"/>
    </location>
</feature>
<feature type="compositionally biased region" description="Polar residues" evidence="6">
    <location>
        <begin position="467"/>
        <end position="478"/>
    </location>
</feature>
<keyword evidence="3 4" id="KW-0539">Nucleus</keyword>
<gene>
    <name evidence="8" type="ORF">BGZ70_001465</name>
</gene>
<dbReference type="Gene3D" id="1.10.10.60">
    <property type="entry name" value="Homeodomain-like"/>
    <property type="match status" value="1"/>
</dbReference>
<reference evidence="8" key="1">
    <citation type="journal article" date="2020" name="Fungal Divers.">
        <title>Resolving the Mortierellaceae phylogeny through synthesis of multi-gene phylogenetics and phylogenomics.</title>
        <authorList>
            <person name="Vandepol N."/>
            <person name="Liber J."/>
            <person name="Desiro A."/>
            <person name="Na H."/>
            <person name="Kennedy M."/>
            <person name="Barry K."/>
            <person name="Grigoriev I.V."/>
            <person name="Miller A.N."/>
            <person name="O'Donnell K."/>
            <person name="Stajich J.E."/>
            <person name="Bonito G."/>
        </authorList>
    </citation>
    <scope>NUCLEOTIDE SEQUENCE</scope>
    <source>
        <strain evidence="8">CK1249</strain>
    </source>
</reference>
<dbReference type="InterPro" id="IPR009057">
    <property type="entry name" value="Homeodomain-like_sf"/>
</dbReference>
<feature type="region of interest" description="Disordered" evidence="6">
    <location>
        <begin position="454"/>
        <end position="483"/>
    </location>
</feature>
<dbReference type="GO" id="GO:0005634">
    <property type="term" value="C:nucleus"/>
    <property type="evidence" value="ECO:0007669"/>
    <property type="project" value="UniProtKB-SubCell"/>
</dbReference>
<evidence type="ECO:0000259" key="7">
    <source>
        <dbReference type="PROSITE" id="PS50071"/>
    </source>
</evidence>
<feature type="region of interest" description="Disordered" evidence="6">
    <location>
        <begin position="581"/>
        <end position="620"/>
    </location>
</feature>
<evidence type="ECO:0000256" key="4">
    <source>
        <dbReference type="PROSITE-ProRule" id="PRU00108"/>
    </source>
</evidence>
<feature type="compositionally biased region" description="Low complexity" evidence="6">
    <location>
        <begin position="736"/>
        <end position="748"/>
    </location>
</feature>
<proteinExistence type="predicted"/>
<dbReference type="GO" id="GO:0030154">
    <property type="term" value="P:cell differentiation"/>
    <property type="evidence" value="ECO:0007669"/>
    <property type="project" value="TreeGrafter"/>
</dbReference>
<name>A0A9P6M539_MORAP</name>
<evidence type="ECO:0000256" key="1">
    <source>
        <dbReference type="ARBA" id="ARBA00023125"/>
    </source>
</evidence>
<protein>
    <recommendedName>
        <fullName evidence="7">Homeobox domain-containing protein</fullName>
    </recommendedName>
</protein>
<dbReference type="SUPFAM" id="SSF46689">
    <property type="entry name" value="Homeodomain-like"/>
    <property type="match status" value="1"/>
</dbReference>
<feature type="compositionally biased region" description="Polar residues" evidence="6">
    <location>
        <begin position="396"/>
        <end position="410"/>
    </location>
</feature>
<dbReference type="InterPro" id="IPR017970">
    <property type="entry name" value="Homeobox_CS"/>
</dbReference>
<feature type="compositionally biased region" description="Low complexity" evidence="6">
    <location>
        <begin position="214"/>
        <end position="228"/>
    </location>
</feature>
<dbReference type="OrthoDB" id="6159439at2759"/>
<accession>A0A9P6M539</accession>
<dbReference type="AlphaFoldDB" id="A0A9P6M539"/>
<dbReference type="Pfam" id="PF00046">
    <property type="entry name" value="Homeodomain"/>
    <property type="match status" value="1"/>
</dbReference>
<feature type="region of interest" description="Disordered" evidence="6">
    <location>
        <begin position="652"/>
        <end position="691"/>
    </location>
</feature>
<feature type="region of interest" description="Disordered" evidence="6">
    <location>
        <begin position="60"/>
        <end position="94"/>
    </location>
</feature>
<feature type="region of interest" description="Disordered" evidence="6">
    <location>
        <begin position="256"/>
        <end position="282"/>
    </location>
</feature>
<feature type="region of interest" description="Disordered" evidence="6">
    <location>
        <begin position="143"/>
        <end position="232"/>
    </location>
</feature>
<evidence type="ECO:0000256" key="5">
    <source>
        <dbReference type="RuleBase" id="RU000682"/>
    </source>
</evidence>
<dbReference type="EMBL" id="JAAAHY010000133">
    <property type="protein sequence ID" value="KAF9966731.1"/>
    <property type="molecule type" value="Genomic_DNA"/>
</dbReference>
<feature type="compositionally biased region" description="Basic and acidic residues" evidence="6">
    <location>
        <begin position="10"/>
        <end position="27"/>
    </location>
</feature>
<keyword evidence="2 4" id="KW-0371">Homeobox</keyword>
<dbReference type="InterPro" id="IPR051000">
    <property type="entry name" value="Homeobox_DNA-bind_prot"/>
</dbReference>
<keyword evidence="1 4" id="KW-0238">DNA-binding</keyword>
<dbReference type="PROSITE" id="PS50071">
    <property type="entry name" value="HOMEOBOX_2"/>
    <property type="match status" value="1"/>
</dbReference>
<dbReference type="SMART" id="SM00389">
    <property type="entry name" value="HOX"/>
    <property type="match status" value="1"/>
</dbReference>
<evidence type="ECO:0000256" key="3">
    <source>
        <dbReference type="ARBA" id="ARBA00023242"/>
    </source>
</evidence>
<dbReference type="PANTHER" id="PTHR24324">
    <property type="entry name" value="HOMEOBOX PROTEIN HHEX"/>
    <property type="match status" value="1"/>
</dbReference>
<feature type="compositionally biased region" description="Polar residues" evidence="6">
    <location>
        <begin position="60"/>
        <end position="71"/>
    </location>
</feature>
<feature type="compositionally biased region" description="Polar residues" evidence="6">
    <location>
        <begin position="674"/>
        <end position="688"/>
    </location>
</feature>
<feature type="region of interest" description="Disordered" evidence="6">
    <location>
        <begin position="392"/>
        <end position="441"/>
    </location>
</feature>
<evidence type="ECO:0000256" key="6">
    <source>
        <dbReference type="SAM" id="MobiDB-lite"/>
    </source>
</evidence>
<feature type="domain" description="Homeobox" evidence="7">
    <location>
        <begin position="83"/>
        <end position="143"/>
    </location>
</feature>
<dbReference type="InterPro" id="IPR001356">
    <property type="entry name" value="HD"/>
</dbReference>
<keyword evidence="9" id="KW-1185">Reference proteome</keyword>
<dbReference type="PROSITE" id="PS00027">
    <property type="entry name" value="HOMEOBOX_1"/>
    <property type="match status" value="1"/>
</dbReference>
<dbReference type="GO" id="GO:0000978">
    <property type="term" value="F:RNA polymerase II cis-regulatory region sequence-specific DNA binding"/>
    <property type="evidence" value="ECO:0007669"/>
    <property type="project" value="TreeGrafter"/>
</dbReference>
<dbReference type="Proteomes" id="UP000738359">
    <property type="component" value="Unassembled WGS sequence"/>
</dbReference>